<keyword evidence="7" id="KW-1185">Reference proteome</keyword>
<evidence type="ECO:0000259" key="5">
    <source>
        <dbReference type="PROSITE" id="PS51005"/>
    </source>
</evidence>
<sequence length="137" mass="16575">LPAGYRFYPTDEELLFYYLYERKSKGCIKYSNIIRDLDVYNYPSEQLRNFAYDNGDNRMYFFASLNKKYENGLRANRRVPGGYWKASQKSQDVKDRYRNRGTKISLAYYMDNYNDDVQLHKDANGEKTNWLMKEYRL</sequence>
<feature type="non-terminal residue" evidence="6">
    <location>
        <position position="137"/>
    </location>
</feature>
<dbReference type="SUPFAM" id="SSF101941">
    <property type="entry name" value="NAC domain"/>
    <property type="match status" value="1"/>
</dbReference>
<reference evidence="7" key="1">
    <citation type="submission" date="2016-04" db="EMBL/GenBank/DDBJ databases">
        <title>Cephalotus genome sequencing.</title>
        <authorList>
            <person name="Fukushima K."/>
            <person name="Hasebe M."/>
            <person name="Fang X."/>
        </authorList>
    </citation>
    <scope>NUCLEOTIDE SEQUENCE [LARGE SCALE GENOMIC DNA]</scope>
    <source>
        <strain evidence="7">cv. St1</strain>
    </source>
</reference>
<evidence type="ECO:0000256" key="2">
    <source>
        <dbReference type="ARBA" id="ARBA00023125"/>
    </source>
</evidence>
<dbReference type="PROSITE" id="PS51005">
    <property type="entry name" value="NAC"/>
    <property type="match status" value="1"/>
</dbReference>
<evidence type="ECO:0000256" key="1">
    <source>
        <dbReference type="ARBA" id="ARBA00023015"/>
    </source>
</evidence>
<keyword evidence="1" id="KW-0805">Transcription regulation</keyword>
<dbReference type="InterPro" id="IPR036093">
    <property type="entry name" value="NAC_dom_sf"/>
</dbReference>
<dbReference type="InParanoid" id="A0A1Q3D4F2"/>
<dbReference type="AlphaFoldDB" id="A0A1Q3D4F2"/>
<dbReference type="GO" id="GO:0003677">
    <property type="term" value="F:DNA binding"/>
    <property type="evidence" value="ECO:0007669"/>
    <property type="project" value="UniProtKB-KW"/>
</dbReference>
<dbReference type="InterPro" id="IPR003441">
    <property type="entry name" value="NAC-dom"/>
</dbReference>
<keyword evidence="4" id="KW-0539">Nucleus</keyword>
<protein>
    <submittedName>
        <fullName evidence="6">NAM domain-containing protein</fullName>
    </submittedName>
</protein>
<evidence type="ECO:0000256" key="4">
    <source>
        <dbReference type="ARBA" id="ARBA00023242"/>
    </source>
</evidence>
<dbReference type="PANTHER" id="PTHR31719">
    <property type="entry name" value="NAC TRANSCRIPTION FACTOR 56"/>
    <property type="match status" value="1"/>
</dbReference>
<organism evidence="6 7">
    <name type="scientific">Cephalotus follicularis</name>
    <name type="common">Albany pitcher plant</name>
    <dbReference type="NCBI Taxonomy" id="3775"/>
    <lineage>
        <taxon>Eukaryota</taxon>
        <taxon>Viridiplantae</taxon>
        <taxon>Streptophyta</taxon>
        <taxon>Embryophyta</taxon>
        <taxon>Tracheophyta</taxon>
        <taxon>Spermatophyta</taxon>
        <taxon>Magnoliopsida</taxon>
        <taxon>eudicotyledons</taxon>
        <taxon>Gunneridae</taxon>
        <taxon>Pentapetalae</taxon>
        <taxon>rosids</taxon>
        <taxon>fabids</taxon>
        <taxon>Oxalidales</taxon>
        <taxon>Cephalotaceae</taxon>
        <taxon>Cephalotus</taxon>
    </lineage>
</organism>
<dbReference type="STRING" id="3775.A0A1Q3D4F2"/>
<dbReference type="GO" id="GO:0006355">
    <property type="term" value="P:regulation of DNA-templated transcription"/>
    <property type="evidence" value="ECO:0007669"/>
    <property type="project" value="InterPro"/>
</dbReference>
<dbReference type="Proteomes" id="UP000187406">
    <property type="component" value="Unassembled WGS sequence"/>
</dbReference>
<dbReference type="Gene3D" id="2.170.150.80">
    <property type="entry name" value="NAC domain"/>
    <property type="match status" value="1"/>
</dbReference>
<evidence type="ECO:0000313" key="6">
    <source>
        <dbReference type="EMBL" id="GAV87148.1"/>
    </source>
</evidence>
<feature type="domain" description="NAC" evidence="5">
    <location>
        <begin position="1"/>
        <end position="137"/>
    </location>
</feature>
<gene>
    <name evidence="6" type="ORF">CFOL_v3_30574</name>
</gene>
<dbReference type="Pfam" id="PF02365">
    <property type="entry name" value="NAM"/>
    <property type="match status" value="1"/>
</dbReference>
<keyword evidence="3" id="KW-0804">Transcription</keyword>
<keyword evidence="2" id="KW-0238">DNA-binding</keyword>
<feature type="non-terminal residue" evidence="6">
    <location>
        <position position="1"/>
    </location>
</feature>
<evidence type="ECO:0000313" key="7">
    <source>
        <dbReference type="Proteomes" id="UP000187406"/>
    </source>
</evidence>
<evidence type="ECO:0000256" key="3">
    <source>
        <dbReference type="ARBA" id="ARBA00023163"/>
    </source>
</evidence>
<comment type="caution">
    <text evidence="6">The sequence shown here is derived from an EMBL/GenBank/DDBJ whole genome shotgun (WGS) entry which is preliminary data.</text>
</comment>
<accession>A0A1Q3D4F2</accession>
<name>A0A1Q3D4F2_CEPFO</name>
<dbReference type="OrthoDB" id="1166662at2759"/>
<dbReference type="EMBL" id="BDDD01004187">
    <property type="protein sequence ID" value="GAV87148.1"/>
    <property type="molecule type" value="Genomic_DNA"/>
</dbReference>
<dbReference type="PANTHER" id="PTHR31719:SF94">
    <property type="entry name" value="PROTEIN ATAF2"/>
    <property type="match status" value="1"/>
</dbReference>
<proteinExistence type="predicted"/>